<keyword evidence="1" id="KW-0812">Transmembrane</keyword>
<gene>
    <name evidence="2" type="ORF">AOQ84DRAFT_388114</name>
</gene>
<evidence type="ECO:0000313" key="2">
    <source>
        <dbReference type="EMBL" id="OCL09517.1"/>
    </source>
</evidence>
<keyword evidence="3" id="KW-1185">Reference proteome</keyword>
<dbReference type="EMBL" id="KV749420">
    <property type="protein sequence ID" value="OCL09517.1"/>
    <property type="molecule type" value="Genomic_DNA"/>
</dbReference>
<evidence type="ECO:0000256" key="1">
    <source>
        <dbReference type="SAM" id="Phobius"/>
    </source>
</evidence>
<feature type="transmembrane region" description="Helical" evidence="1">
    <location>
        <begin position="181"/>
        <end position="204"/>
    </location>
</feature>
<dbReference type="AlphaFoldDB" id="A0A8E2F2S1"/>
<feature type="transmembrane region" description="Helical" evidence="1">
    <location>
        <begin position="117"/>
        <end position="137"/>
    </location>
</feature>
<name>A0A8E2F2S1_9PEZI</name>
<reference evidence="2 3" key="1">
    <citation type="journal article" date="2016" name="Nat. Commun.">
        <title>Ectomycorrhizal ecology is imprinted in the genome of the dominant symbiotic fungus Cenococcum geophilum.</title>
        <authorList>
            <consortium name="DOE Joint Genome Institute"/>
            <person name="Peter M."/>
            <person name="Kohler A."/>
            <person name="Ohm R.A."/>
            <person name="Kuo A."/>
            <person name="Krutzmann J."/>
            <person name="Morin E."/>
            <person name="Arend M."/>
            <person name="Barry K.W."/>
            <person name="Binder M."/>
            <person name="Choi C."/>
            <person name="Clum A."/>
            <person name="Copeland A."/>
            <person name="Grisel N."/>
            <person name="Haridas S."/>
            <person name="Kipfer T."/>
            <person name="LaButti K."/>
            <person name="Lindquist E."/>
            <person name="Lipzen A."/>
            <person name="Maire R."/>
            <person name="Meier B."/>
            <person name="Mihaltcheva S."/>
            <person name="Molinier V."/>
            <person name="Murat C."/>
            <person name="Poggeler S."/>
            <person name="Quandt C.A."/>
            <person name="Sperisen C."/>
            <person name="Tritt A."/>
            <person name="Tisserant E."/>
            <person name="Crous P.W."/>
            <person name="Henrissat B."/>
            <person name="Nehls U."/>
            <person name="Egli S."/>
            <person name="Spatafora J.W."/>
            <person name="Grigoriev I.V."/>
            <person name="Martin F.M."/>
        </authorList>
    </citation>
    <scope>NUCLEOTIDE SEQUENCE [LARGE SCALE GENOMIC DNA]</scope>
    <source>
        <strain evidence="2 3">CBS 207.34</strain>
    </source>
</reference>
<keyword evidence="1" id="KW-0472">Membrane</keyword>
<keyword evidence="1" id="KW-1133">Transmembrane helix</keyword>
<protein>
    <submittedName>
        <fullName evidence="2">Uncharacterized protein</fullName>
    </submittedName>
</protein>
<dbReference type="OrthoDB" id="4941332at2759"/>
<organism evidence="2 3">
    <name type="scientific">Glonium stellatum</name>
    <dbReference type="NCBI Taxonomy" id="574774"/>
    <lineage>
        <taxon>Eukaryota</taxon>
        <taxon>Fungi</taxon>
        <taxon>Dikarya</taxon>
        <taxon>Ascomycota</taxon>
        <taxon>Pezizomycotina</taxon>
        <taxon>Dothideomycetes</taxon>
        <taxon>Pleosporomycetidae</taxon>
        <taxon>Gloniales</taxon>
        <taxon>Gloniaceae</taxon>
        <taxon>Glonium</taxon>
    </lineage>
</organism>
<dbReference type="Proteomes" id="UP000250140">
    <property type="component" value="Unassembled WGS sequence"/>
</dbReference>
<feature type="transmembrane region" description="Helical" evidence="1">
    <location>
        <begin position="224"/>
        <end position="244"/>
    </location>
</feature>
<proteinExistence type="predicted"/>
<accession>A0A8E2F2S1</accession>
<evidence type="ECO:0000313" key="3">
    <source>
        <dbReference type="Proteomes" id="UP000250140"/>
    </source>
</evidence>
<feature type="transmembrane region" description="Helical" evidence="1">
    <location>
        <begin position="86"/>
        <end position="105"/>
    </location>
</feature>
<sequence>MLEMVEIFSAFGSPARLAGRALLAERFVSSGFSTIRGTSAYAETRFGKSYKWRPWLLLDIKDLEALESLINEGTDAQIEAFRASQLSVCGMIAIIGALVAQAGLSALQLPQLEKVHYVARGVFIMSLVMSLLAVFFAGHQQSSFGRATETAAVRAWLSSGTRYDESLGKTVLRSSMVSHMILHAPFEVVTMSIVLFVVGLGVYLGSGWTGNLDLNTGGNGNRAVLIAFIVPTIFVLLMFGHLIGSKDREDVKASKENPNFVAPTYGLTKSLAPTSGTDLEYCPQLKHRGTSLAGKTYSASNNGNELRHALRDAAAAYRECAKANEEVARRYEQLLGSH</sequence>